<dbReference type="CDD" id="cd02947">
    <property type="entry name" value="TRX_family"/>
    <property type="match status" value="1"/>
</dbReference>
<keyword evidence="4" id="KW-1185">Reference proteome</keyword>
<sequence length="166" mass="17994">MGFGTILALGVVAVAPLQAARAPKVAATSLEALRQPLPLPYDEKADADRDVAAAKARARAKGKRLMIDLGGNWCPDCRVLAGVFDLPEVKAFLQRHYEVVTVDIGRLNKNQQIAGHYGIDKLKGVPALLVVDPKTDRLLNDGHLFALADARHMTPQALADWLAQWV</sequence>
<accession>A0A5J5I411</accession>
<organism evidence="2 3">
    <name type="scientific">Sphingobium limneticum</name>
    <dbReference type="NCBI Taxonomy" id="1007511"/>
    <lineage>
        <taxon>Bacteria</taxon>
        <taxon>Pseudomonadati</taxon>
        <taxon>Pseudomonadota</taxon>
        <taxon>Alphaproteobacteria</taxon>
        <taxon>Sphingomonadales</taxon>
        <taxon>Sphingomonadaceae</taxon>
        <taxon>Sphingobium</taxon>
    </lineage>
</organism>
<evidence type="ECO:0000313" key="2">
    <source>
        <dbReference type="EMBL" id="KAA9029898.1"/>
    </source>
</evidence>
<dbReference type="AlphaFoldDB" id="A0A5J5I411"/>
<dbReference type="InterPro" id="IPR036249">
    <property type="entry name" value="Thioredoxin-like_sf"/>
</dbReference>
<dbReference type="Proteomes" id="UP000325933">
    <property type="component" value="Unassembled WGS sequence"/>
</dbReference>
<protein>
    <submittedName>
        <fullName evidence="2">Thioredoxin family protein</fullName>
    </submittedName>
</protein>
<evidence type="ECO:0000313" key="1">
    <source>
        <dbReference type="EMBL" id="KAA9016919.1"/>
    </source>
</evidence>
<dbReference type="EMBL" id="VYQB01000007">
    <property type="protein sequence ID" value="KAA9016919.1"/>
    <property type="molecule type" value="Genomic_DNA"/>
</dbReference>
<dbReference type="Proteomes" id="UP000326364">
    <property type="component" value="Unassembled WGS sequence"/>
</dbReference>
<name>A0A5J5I411_9SPHN</name>
<dbReference type="EMBL" id="VYQA01000007">
    <property type="protein sequence ID" value="KAA9029898.1"/>
    <property type="molecule type" value="Genomic_DNA"/>
</dbReference>
<comment type="caution">
    <text evidence="2">The sequence shown here is derived from an EMBL/GenBank/DDBJ whole genome shotgun (WGS) entry which is preliminary data.</text>
</comment>
<dbReference type="SUPFAM" id="SSF52833">
    <property type="entry name" value="Thioredoxin-like"/>
    <property type="match status" value="1"/>
</dbReference>
<reference evidence="3 4" key="1">
    <citation type="submission" date="2019-09" db="EMBL/GenBank/DDBJ databases">
        <authorList>
            <person name="Feng G."/>
        </authorList>
    </citation>
    <scope>NUCLEOTIDE SEQUENCE [LARGE SCALE GENOMIC DNA]</scope>
    <source>
        <strain evidence="2 3">KACC 19283</strain>
        <strain evidence="1 4">KACC 19284</strain>
    </source>
</reference>
<gene>
    <name evidence="2" type="ORF">F4U95_11365</name>
    <name evidence="1" type="ORF">F4U96_11420</name>
</gene>
<dbReference type="Pfam" id="PF13899">
    <property type="entry name" value="Thioredoxin_7"/>
    <property type="match status" value="1"/>
</dbReference>
<evidence type="ECO:0000313" key="4">
    <source>
        <dbReference type="Proteomes" id="UP000326364"/>
    </source>
</evidence>
<evidence type="ECO:0000313" key="3">
    <source>
        <dbReference type="Proteomes" id="UP000325933"/>
    </source>
</evidence>
<dbReference type="Gene3D" id="3.40.30.10">
    <property type="entry name" value="Glutaredoxin"/>
    <property type="match status" value="1"/>
</dbReference>
<proteinExistence type="predicted"/>